<evidence type="ECO:0000313" key="5">
    <source>
        <dbReference type="Proteomes" id="UP000702425"/>
    </source>
</evidence>
<dbReference type="Pfam" id="PF14237">
    <property type="entry name" value="GYF_2"/>
    <property type="match status" value="1"/>
</dbReference>
<dbReference type="InterPro" id="IPR033880">
    <property type="entry name" value="SPFH_YdjI"/>
</dbReference>
<dbReference type="PANTHER" id="PTHR37826">
    <property type="entry name" value="FLOTILLIN BAND_7_5 DOMAIN PROTEIN"/>
    <property type="match status" value="1"/>
</dbReference>
<dbReference type="CDD" id="cd03408">
    <property type="entry name" value="SPFH_like_u1"/>
    <property type="match status" value="1"/>
</dbReference>
<feature type="domain" description="SPFH" evidence="2">
    <location>
        <begin position="27"/>
        <end position="235"/>
    </location>
</feature>
<comment type="caution">
    <text evidence="4">The sequence shown here is derived from an EMBL/GenBank/DDBJ whole genome shotgun (WGS) entry which is preliminary data.</text>
</comment>
<dbReference type="InterPro" id="IPR036013">
    <property type="entry name" value="Band_7/SPFH_dom_sf"/>
</dbReference>
<protein>
    <recommendedName>
        <fullName evidence="6">Antifreeze protein</fullName>
    </recommendedName>
</protein>
<dbReference type="InterPro" id="IPR025640">
    <property type="entry name" value="GYF_2"/>
</dbReference>
<accession>A0ABX2CU53</accession>
<dbReference type="Proteomes" id="UP000702425">
    <property type="component" value="Unassembled WGS sequence"/>
</dbReference>
<dbReference type="PANTHER" id="PTHR37826:SF2">
    <property type="entry name" value="ZINC-RIBBON DOMAIN-CONTAINING PROTEIN"/>
    <property type="match status" value="1"/>
</dbReference>
<feature type="domain" description="GYF" evidence="3">
    <location>
        <begin position="301"/>
        <end position="346"/>
    </location>
</feature>
<dbReference type="SUPFAM" id="SSF117892">
    <property type="entry name" value="Band 7/SPFH domain"/>
    <property type="match status" value="1"/>
</dbReference>
<name>A0ABX2CU53_9CYAN</name>
<feature type="compositionally biased region" description="Pro residues" evidence="1">
    <location>
        <begin position="287"/>
        <end position="297"/>
    </location>
</feature>
<evidence type="ECO:0000256" key="1">
    <source>
        <dbReference type="SAM" id="MobiDB-lite"/>
    </source>
</evidence>
<dbReference type="Pfam" id="PF13421">
    <property type="entry name" value="Band_7_1"/>
    <property type="match status" value="1"/>
</dbReference>
<dbReference type="Gene3D" id="3.30.479.30">
    <property type="entry name" value="Band 7 domain"/>
    <property type="match status" value="1"/>
</dbReference>
<sequence length="362" mass="40195">MGLFDKIRGEFVDIIEWLDNTSDTIAYRFERHQNEIKQGAKLTVRPGQIAVFVSEGRVADVFDPGMYELYTRNLPVLSTLKGWPYGFNSPFKAEVYFFNTKIFTNLRWGTSNPVIIRDPELGPVRMRAFGTYNIKVSHPEQLLKQLISTDGLFQVDEITDQLRNTIVSAFANWVGSSRVPLLDFAANYTHMGEQVRVAIEPSIQQFGLELTQLLIENISMPPEVEAALDKRASIGLLGNMQQYTQYQAANAIEASANNPSGGNQALELGMGMALGQQMTNMMQPPASQTPPPPPPPTQTQWYIAQNGQQLGPFELHQLLQNGLTHQVMVWRAGFDGWKLASQVPELASLLATVPPPPPPAAA</sequence>
<reference evidence="4 5" key="1">
    <citation type="journal article" date="2020" name="Sci. Rep.">
        <title>A novel cyanobacterial geosmin producer, revising GeoA distribution and dispersion patterns in Bacteria.</title>
        <authorList>
            <person name="Churro C."/>
            <person name="Semedo-Aguiar A.P."/>
            <person name="Silva A.D."/>
            <person name="Pereira-Leal J.B."/>
            <person name="Leite R.B."/>
        </authorList>
    </citation>
    <scope>NUCLEOTIDE SEQUENCE [LARGE SCALE GENOMIC DNA]</scope>
    <source>
        <strain evidence="4 5">IPMA8</strain>
    </source>
</reference>
<organism evidence="4 5">
    <name type="scientific">Microcoleus asticus IPMA8</name>
    <dbReference type="NCBI Taxonomy" id="2563858"/>
    <lineage>
        <taxon>Bacteria</taxon>
        <taxon>Bacillati</taxon>
        <taxon>Cyanobacteriota</taxon>
        <taxon>Cyanophyceae</taxon>
        <taxon>Oscillatoriophycideae</taxon>
        <taxon>Oscillatoriales</taxon>
        <taxon>Microcoleaceae</taxon>
        <taxon>Microcoleus</taxon>
        <taxon>Microcoleus asticus</taxon>
    </lineage>
</organism>
<proteinExistence type="predicted"/>
<gene>
    <name evidence="4" type="ORF">E5S67_01635</name>
</gene>
<feature type="region of interest" description="Disordered" evidence="1">
    <location>
        <begin position="281"/>
        <end position="300"/>
    </location>
</feature>
<keyword evidence="5" id="KW-1185">Reference proteome</keyword>
<evidence type="ECO:0000313" key="4">
    <source>
        <dbReference type="EMBL" id="NQE33912.1"/>
    </source>
</evidence>
<dbReference type="RefSeq" id="WP_172186574.1">
    <property type="nucleotide sequence ID" value="NZ_CAWPPK010000135.1"/>
</dbReference>
<evidence type="ECO:0000259" key="3">
    <source>
        <dbReference type="Pfam" id="PF14237"/>
    </source>
</evidence>
<evidence type="ECO:0008006" key="6">
    <source>
        <dbReference type="Google" id="ProtNLM"/>
    </source>
</evidence>
<dbReference type="EMBL" id="SRRZ01000022">
    <property type="protein sequence ID" value="NQE33912.1"/>
    <property type="molecule type" value="Genomic_DNA"/>
</dbReference>
<evidence type="ECO:0000259" key="2">
    <source>
        <dbReference type="Pfam" id="PF13421"/>
    </source>
</evidence>